<comment type="function">
    <text evidence="1">Alpha-L-fucosidase is responsible for hydrolyzing the alpha-1,6-linked fucose joined to the reducing-end N-acetylglucosamine of the carbohydrate moieties of glycoproteins.</text>
</comment>
<dbReference type="GO" id="GO:0004560">
    <property type="term" value="F:alpha-L-fucosidase activity"/>
    <property type="evidence" value="ECO:0007669"/>
    <property type="project" value="InterPro"/>
</dbReference>
<comment type="caution">
    <text evidence="9">The sequence shown here is derived from an EMBL/GenBank/DDBJ whole genome shotgun (WGS) entry which is preliminary data.</text>
</comment>
<dbReference type="SUPFAM" id="SSF51445">
    <property type="entry name" value="(Trans)glycosidases"/>
    <property type="match status" value="1"/>
</dbReference>
<dbReference type="AlphaFoldDB" id="A0A9D9EDE6"/>
<dbReference type="GO" id="GO:0006004">
    <property type="term" value="P:fucose metabolic process"/>
    <property type="evidence" value="ECO:0007669"/>
    <property type="project" value="InterPro"/>
</dbReference>
<dbReference type="Proteomes" id="UP000823619">
    <property type="component" value="Unassembled WGS sequence"/>
</dbReference>
<reference evidence="9" key="2">
    <citation type="journal article" date="2021" name="PeerJ">
        <title>Extensive microbial diversity within the chicken gut microbiome revealed by metagenomics and culture.</title>
        <authorList>
            <person name="Gilroy R."/>
            <person name="Ravi A."/>
            <person name="Getino M."/>
            <person name="Pursley I."/>
            <person name="Horton D.L."/>
            <person name="Alikhan N.F."/>
            <person name="Baker D."/>
            <person name="Gharbi K."/>
            <person name="Hall N."/>
            <person name="Watson M."/>
            <person name="Adriaenssens E.M."/>
            <person name="Foster-Nyarko E."/>
            <person name="Jarju S."/>
            <person name="Secka A."/>
            <person name="Antonio M."/>
            <person name="Oren A."/>
            <person name="Chaudhuri R.R."/>
            <person name="La Ragione R."/>
            <person name="Hildebrand F."/>
            <person name="Pallen M.J."/>
        </authorList>
    </citation>
    <scope>NUCLEOTIDE SEQUENCE</scope>
    <source>
        <strain evidence="9">D5-748</strain>
    </source>
</reference>
<proteinExistence type="inferred from homology"/>
<gene>
    <name evidence="9" type="ORF">IAC23_09645</name>
</gene>
<dbReference type="PANTHER" id="PTHR10030">
    <property type="entry name" value="ALPHA-L-FUCOSIDASE"/>
    <property type="match status" value="1"/>
</dbReference>
<protein>
    <recommendedName>
        <fullName evidence="3">alpha-L-fucosidase</fullName>
        <ecNumber evidence="3">3.2.1.51</ecNumber>
    </recommendedName>
</protein>
<evidence type="ECO:0000259" key="8">
    <source>
        <dbReference type="PROSITE" id="PS50022"/>
    </source>
</evidence>
<dbReference type="InterPro" id="IPR057739">
    <property type="entry name" value="Glyco_hydro_29_N"/>
</dbReference>
<dbReference type="GO" id="GO:0005764">
    <property type="term" value="C:lysosome"/>
    <property type="evidence" value="ECO:0007669"/>
    <property type="project" value="TreeGrafter"/>
</dbReference>
<evidence type="ECO:0000313" key="10">
    <source>
        <dbReference type="Proteomes" id="UP000823619"/>
    </source>
</evidence>
<evidence type="ECO:0000256" key="7">
    <source>
        <dbReference type="SAM" id="SignalP"/>
    </source>
</evidence>
<feature type="signal peptide" evidence="7">
    <location>
        <begin position="1"/>
        <end position="20"/>
    </location>
</feature>
<evidence type="ECO:0000256" key="4">
    <source>
        <dbReference type="ARBA" id="ARBA00022729"/>
    </source>
</evidence>
<evidence type="ECO:0000313" key="9">
    <source>
        <dbReference type="EMBL" id="MBO8445932.1"/>
    </source>
</evidence>
<sequence>MKHYRMITMAAAVMSMMACSNVPPPEPYGAIPSPAQVAWQKMETNMFIHFGPNTFTGSEWGSGKEDVEVFAPTDLDCRQWVRTARAAGMKGVIITAKHHDGFCLWPNPMSSHTVARSTWMDGKGDILRDLSEACREYGLKFGVYISPWDRNDPTYGTDGYNEVFRKTLDSALGEYGEVFEQWFDGACGEGPNGKVQAYDWDLYHRTVHRHQPDAIIFSDVGPGCRWIGNERGIAGETCWSTLDTAGFEAGRSPHRDILNTGNAGGQAWVPGEADVSIRPGWFWRESENSKVKTLSQLLEIYYGSVGRNSLLLLNVPPDTRGRIHETDSLRLMEFRSALDKIFAVDLSDGAAAEASQTRGGSGKYSPANMLDDDYDSYWAADDGITASSLTFTLDGPKTFNRILLQEYIPLGQRISRFSVDVLADGRWTKAAEGTTVGYKRILLTDTVTATAVRINIEESFACPVLNGFGLFMDNMMAADGNEDGRISRRCTLMPAGRPHVLDLGQIRTVNGFFYEPGNNGQGGSIICYDLETSTDGKTWTTILKDRMFDNIVNNPVLQEVRFSSPSEARYLRLTPTRTELPDTYSIARFGAL</sequence>
<evidence type="ECO:0000256" key="5">
    <source>
        <dbReference type="ARBA" id="ARBA00022801"/>
    </source>
</evidence>
<evidence type="ECO:0000256" key="2">
    <source>
        <dbReference type="ARBA" id="ARBA00007951"/>
    </source>
</evidence>
<keyword evidence="5" id="KW-0378">Hydrolase</keyword>
<accession>A0A9D9EDE6</accession>
<dbReference type="Gene3D" id="3.20.20.80">
    <property type="entry name" value="Glycosidases"/>
    <property type="match status" value="1"/>
</dbReference>
<evidence type="ECO:0000256" key="1">
    <source>
        <dbReference type="ARBA" id="ARBA00004071"/>
    </source>
</evidence>
<reference evidence="9" key="1">
    <citation type="submission" date="2020-10" db="EMBL/GenBank/DDBJ databases">
        <authorList>
            <person name="Gilroy R."/>
        </authorList>
    </citation>
    <scope>NUCLEOTIDE SEQUENCE</scope>
    <source>
        <strain evidence="9">D5-748</strain>
    </source>
</reference>
<dbReference type="SUPFAM" id="SSF49785">
    <property type="entry name" value="Galactose-binding domain-like"/>
    <property type="match status" value="2"/>
</dbReference>
<dbReference type="PRINTS" id="PR00741">
    <property type="entry name" value="GLHYDRLASE29"/>
</dbReference>
<dbReference type="FunFam" id="3.20.20.80:FF:000052">
    <property type="entry name" value="Putative alpha-L-fucosidase 1"/>
    <property type="match status" value="1"/>
</dbReference>
<dbReference type="PROSITE" id="PS51257">
    <property type="entry name" value="PROKAR_LIPOPROTEIN"/>
    <property type="match status" value="1"/>
</dbReference>
<comment type="similarity">
    <text evidence="2">Belongs to the glycosyl hydrolase 29 family.</text>
</comment>
<dbReference type="InterPro" id="IPR017853">
    <property type="entry name" value="GH"/>
</dbReference>
<dbReference type="Pfam" id="PF00754">
    <property type="entry name" value="F5_F8_type_C"/>
    <property type="match status" value="2"/>
</dbReference>
<dbReference type="SMART" id="SM00812">
    <property type="entry name" value="Alpha_L_fucos"/>
    <property type="match status" value="1"/>
</dbReference>
<organism evidence="9 10">
    <name type="scientific">Candidatus Cryptobacteroides merdavium</name>
    <dbReference type="NCBI Taxonomy" id="2840769"/>
    <lineage>
        <taxon>Bacteria</taxon>
        <taxon>Pseudomonadati</taxon>
        <taxon>Bacteroidota</taxon>
        <taxon>Bacteroidia</taxon>
        <taxon>Bacteroidales</taxon>
        <taxon>Candidatus Cryptobacteroides</taxon>
    </lineage>
</organism>
<dbReference type="PANTHER" id="PTHR10030:SF37">
    <property type="entry name" value="ALPHA-L-FUCOSIDASE-RELATED"/>
    <property type="match status" value="1"/>
</dbReference>
<evidence type="ECO:0000256" key="3">
    <source>
        <dbReference type="ARBA" id="ARBA00012662"/>
    </source>
</evidence>
<feature type="domain" description="F5/8 type C" evidence="8">
    <location>
        <begin position="501"/>
        <end position="592"/>
    </location>
</feature>
<dbReference type="GO" id="GO:0016139">
    <property type="term" value="P:glycoside catabolic process"/>
    <property type="evidence" value="ECO:0007669"/>
    <property type="project" value="TreeGrafter"/>
</dbReference>
<dbReference type="EC" id="3.2.1.51" evidence="3"/>
<feature type="chain" id="PRO_5038826409" description="alpha-L-fucosidase" evidence="7">
    <location>
        <begin position="21"/>
        <end position="592"/>
    </location>
</feature>
<keyword evidence="4 7" id="KW-0732">Signal</keyword>
<dbReference type="InterPro" id="IPR016286">
    <property type="entry name" value="FUC_metazoa-typ"/>
</dbReference>
<evidence type="ECO:0000256" key="6">
    <source>
        <dbReference type="ARBA" id="ARBA00023295"/>
    </source>
</evidence>
<dbReference type="Gene3D" id="2.60.120.260">
    <property type="entry name" value="Galactose-binding domain-like"/>
    <property type="match status" value="2"/>
</dbReference>
<dbReference type="PROSITE" id="PS50022">
    <property type="entry name" value="FA58C_3"/>
    <property type="match status" value="1"/>
</dbReference>
<dbReference type="EMBL" id="JADIMO010000124">
    <property type="protein sequence ID" value="MBO8445932.1"/>
    <property type="molecule type" value="Genomic_DNA"/>
</dbReference>
<dbReference type="InterPro" id="IPR008979">
    <property type="entry name" value="Galactose-bd-like_sf"/>
</dbReference>
<keyword evidence="6" id="KW-0326">Glycosidase</keyword>
<dbReference type="InterPro" id="IPR000421">
    <property type="entry name" value="FA58C"/>
</dbReference>
<dbReference type="Pfam" id="PF01120">
    <property type="entry name" value="Alpha_L_fucos"/>
    <property type="match status" value="1"/>
</dbReference>
<name>A0A9D9EDE6_9BACT</name>
<dbReference type="InterPro" id="IPR000933">
    <property type="entry name" value="Glyco_hydro_29"/>
</dbReference>